<dbReference type="Proteomes" id="UP000195402">
    <property type="component" value="Unassembled WGS sequence"/>
</dbReference>
<sequence>MDAKSLAKSKRAHSQQHQPKRAHPNPKSKAPVVSTPTEGNQKKPSGKQTKPNSRQFHGSSTGLPSNWDRYEDEFETGSVDPSLSSSGQASDVVKPKSKGADFGYLISEAQSQSSSTLDSFTSFYDALPDFDKAVSSMLSVRGKSVLSWIGDDNFIVDDNATAGYEASSLSMDLHALAAQLEKIDISRRLFIEADLLPSELCAGQSNDTISKEPEQAEKGASANEKTADHMTKVMPSTTTRSYGSSQRHPHKGVGVVIQETKAMSSTSNSNENSVPVKDDSEKLDDTDLSVILDSMKQLEVNSISYSEEKTSKFEASAAEAELDMLLHSLGESNHLDSSNISTKPSFPVANQVNSISFMEGFAAGNASSEPSRQGSKSFSSTVTMTIDIEDTIDDLLSETSNLKNQNDAVLPQEKTTLLSDLPSLSASSSYSGSKVLDDFDSWLDTI</sequence>
<evidence type="ECO:0000256" key="1">
    <source>
        <dbReference type="SAM" id="MobiDB-lite"/>
    </source>
</evidence>
<dbReference type="OrthoDB" id="685075at2759"/>
<name>A0A200QLC0_MACCD</name>
<evidence type="ECO:0008006" key="4">
    <source>
        <dbReference type="Google" id="ProtNLM"/>
    </source>
</evidence>
<dbReference type="AlphaFoldDB" id="A0A200QLC0"/>
<dbReference type="InterPro" id="IPR053342">
    <property type="entry name" value="Exosome_cofactor/PTGS_suppr"/>
</dbReference>
<keyword evidence="3" id="KW-1185">Reference proteome</keyword>
<dbReference type="OMA" id="VTEIEIC"/>
<dbReference type="PANTHER" id="PTHR37260:SF2">
    <property type="entry name" value="PROTEIN ECERIFERUM 16"/>
    <property type="match status" value="1"/>
</dbReference>
<dbReference type="InParanoid" id="A0A200QLC0"/>
<feature type="compositionally biased region" description="Polar residues" evidence="1">
    <location>
        <begin position="234"/>
        <end position="246"/>
    </location>
</feature>
<feature type="region of interest" description="Disordered" evidence="1">
    <location>
        <begin position="205"/>
        <end position="251"/>
    </location>
</feature>
<gene>
    <name evidence="2" type="ORF">BVC80_8687g11</name>
</gene>
<feature type="compositionally biased region" description="Polar residues" evidence="1">
    <location>
        <begin position="262"/>
        <end position="273"/>
    </location>
</feature>
<feature type="compositionally biased region" description="Basic residues" evidence="1">
    <location>
        <begin position="7"/>
        <end position="26"/>
    </location>
</feature>
<dbReference type="EMBL" id="MVGT01001723">
    <property type="protein sequence ID" value="OVA11221.1"/>
    <property type="molecule type" value="Genomic_DNA"/>
</dbReference>
<reference evidence="2 3" key="1">
    <citation type="journal article" date="2017" name="Mol. Plant">
        <title>The Genome of Medicinal Plant Macleaya cordata Provides New Insights into Benzylisoquinoline Alkaloids Metabolism.</title>
        <authorList>
            <person name="Liu X."/>
            <person name="Liu Y."/>
            <person name="Huang P."/>
            <person name="Ma Y."/>
            <person name="Qing Z."/>
            <person name="Tang Q."/>
            <person name="Cao H."/>
            <person name="Cheng P."/>
            <person name="Zheng Y."/>
            <person name="Yuan Z."/>
            <person name="Zhou Y."/>
            <person name="Liu J."/>
            <person name="Tang Z."/>
            <person name="Zhuo Y."/>
            <person name="Zhang Y."/>
            <person name="Yu L."/>
            <person name="Huang J."/>
            <person name="Yang P."/>
            <person name="Peng Q."/>
            <person name="Zhang J."/>
            <person name="Jiang W."/>
            <person name="Zhang Z."/>
            <person name="Lin K."/>
            <person name="Ro D.K."/>
            <person name="Chen X."/>
            <person name="Xiong X."/>
            <person name="Shang Y."/>
            <person name="Huang S."/>
            <person name="Zeng J."/>
        </authorList>
    </citation>
    <scope>NUCLEOTIDE SEQUENCE [LARGE SCALE GENOMIC DNA]</scope>
    <source>
        <strain evidence="3">cv. BLH2017</strain>
        <tissue evidence="2">Root</tissue>
    </source>
</reference>
<protein>
    <recommendedName>
        <fullName evidence="4">Phosphorelay protein</fullName>
    </recommendedName>
</protein>
<dbReference type="PANTHER" id="PTHR37260">
    <property type="entry name" value="PHOSPHORELAY PROTEIN"/>
    <property type="match status" value="1"/>
</dbReference>
<feature type="region of interest" description="Disordered" evidence="1">
    <location>
        <begin position="1"/>
        <end position="94"/>
    </location>
</feature>
<accession>A0A200QLC0</accession>
<evidence type="ECO:0000313" key="2">
    <source>
        <dbReference type="EMBL" id="OVA11221.1"/>
    </source>
</evidence>
<feature type="compositionally biased region" description="Polar residues" evidence="1">
    <location>
        <begin position="34"/>
        <end position="64"/>
    </location>
</feature>
<comment type="caution">
    <text evidence="2">The sequence shown here is derived from an EMBL/GenBank/DDBJ whole genome shotgun (WGS) entry which is preliminary data.</text>
</comment>
<feature type="region of interest" description="Disordered" evidence="1">
    <location>
        <begin position="262"/>
        <end position="281"/>
    </location>
</feature>
<dbReference type="STRING" id="56857.A0A200QLC0"/>
<feature type="compositionally biased region" description="Polar residues" evidence="1">
    <location>
        <begin position="79"/>
        <end position="89"/>
    </location>
</feature>
<evidence type="ECO:0000313" key="3">
    <source>
        <dbReference type="Proteomes" id="UP000195402"/>
    </source>
</evidence>
<dbReference type="FunCoup" id="A0A200QLC0">
    <property type="interactions" value="1055"/>
</dbReference>
<proteinExistence type="predicted"/>
<organism evidence="2 3">
    <name type="scientific">Macleaya cordata</name>
    <name type="common">Five-seeded plume-poppy</name>
    <name type="synonym">Bocconia cordata</name>
    <dbReference type="NCBI Taxonomy" id="56857"/>
    <lineage>
        <taxon>Eukaryota</taxon>
        <taxon>Viridiplantae</taxon>
        <taxon>Streptophyta</taxon>
        <taxon>Embryophyta</taxon>
        <taxon>Tracheophyta</taxon>
        <taxon>Spermatophyta</taxon>
        <taxon>Magnoliopsida</taxon>
        <taxon>Ranunculales</taxon>
        <taxon>Papaveraceae</taxon>
        <taxon>Papaveroideae</taxon>
        <taxon>Macleaya</taxon>
    </lineage>
</organism>